<organism evidence="10">
    <name type="scientific">marine metagenome</name>
    <dbReference type="NCBI Taxonomy" id="408172"/>
    <lineage>
        <taxon>unclassified sequences</taxon>
        <taxon>metagenomes</taxon>
        <taxon>ecological metagenomes</taxon>
    </lineage>
</organism>
<dbReference type="GO" id="GO:0050660">
    <property type="term" value="F:flavin adenine dinucleotide binding"/>
    <property type="evidence" value="ECO:0007669"/>
    <property type="project" value="InterPro"/>
</dbReference>
<dbReference type="Pfam" id="PF21263">
    <property type="entry name" value="Acyl-CoA-dh_C"/>
    <property type="match status" value="1"/>
</dbReference>
<comment type="similarity">
    <text evidence="2">Belongs to the acyl-CoA dehydrogenase family.</text>
</comment>
<proteinExistence type="inferred from homology"/>
<evidence type="ECO:0000259" key="7">
    <source>
        <dbReference type="Pfam" id="PF02770"/>
    </source>
</evidence>
<comment type="cofactor">
    <cofactor evidence="1">
        <name>FAD</name>
        <dbReference type="ChEBI" id="CHEBI:57692"/>
    </cofactor>
</comment>
<feature type="domain" description="Acyl-CoA dehydrogenase/oxidase C-terminal" evidence="6">
    <location>
        <begin position="247"/>
        <end position="411"/>
    </location>
</feature>
<dbReference type="InterPro" id="IPR046373">
    <property type="entry name" value="Acyl-CoA_Oxase/DH_mid-dom_sf"/>
</dbReference>
<evidence type="ECO:0000313" key="10">
    <source>
        <dbReference type="EMBL" id="SVA23784.1"/>
    </source>
</evidence>
<dbReference type="PANTHER" id="PTHR43884">
    <property type="entry name" value="ACYL-COA DEHYDROGENASE"/>
    <property type="match status" value="1"/>
</dbReference>
<evidence type="ECO:0000256" key="2">
    <source>
        <dbReference type="ARBA" id="ARBA00009347"/>
    </source>
</evidence>
<evidence type="ECO:0000259" key="9">
    <source>
        <dbReference type="Pfam" id="PF21263"/>
    </source>
</evidence>
<keyword evidence="4" id="KW-0274">FAD</keyword>
<dbReference type="InterPro" id="IPR036250">
    <property type="entry name" value="AcylCo_DH-like_C"/>
</dbReference>
<dbReference type="InterPro" id="IPR049426">
    <property type="entry name" value="Acyl-CoA-dh-like_C"/>
</dbReference>
<protein>
    <recommendedName>
        <fullName evidence="11">Acyl-CoA dehydrogenase</fullName>
    </recommendedName>
</protein>
<dbReference type="SUPFAM" id="SSF47203">
    <property type="entry name" value="Acyl-CoA dehydrogenase C-terminal domain-like"/>
    <property type="match status" value="1"/>
</dbReference>
<sequence length="588" mass="64812">MKTGGQWLVSPVGDTTIFCRESFTDDHKDIENMVLEFAKERILPNVVAIDKLDKGLSLSILHEMGELGLIGVDAPEEYGGTELDKITSCIVTEGVSRGGSASFSCTFGVQTGIGSMGIVFFGTPEQKKKYLPKLMTGEWVGAYGLTEPSSGSDALAAKTTAVLSDDGSYYILNGEKQFISNGAWADIYTILAQVDGDKFSGFIIERGTAGFEIGTEEKKMGMKGSSTTSLKFTDARVPVENLLYEVGKGAAIAFNALNIGRYKLGAASVGGIKLALEETIKYALERRQFGQPIAKFDAIRGKIADISVQLFAADAMLYRTVGLIQDAIDDLDKNDPDYYKKMGEATERFAVEASMVKVLGSETSDMCIDTCLQIFGGYGFIEEYPIARAYRDDRINTIWEGTNEINRMIITGYMMKKVLLEELSLRNYLKALDDFLNQSLPGLADDPLSSEKYGLENAKRLAALVFHEALCEYGQDLKHEQQLGEALADIFTEIYTMESVIARVSQIQSVNGASNMSSIIARIYAAESLLKMKSLSKVCLNKIFKEIIPDNHLETIQQLTSRMTLHIDVISLKQELADFMYTKKDYPF</sequence>
<dbReference type="PROSITE" id="PS00072">
    <property type="entry name" value="ACYL_COA_DH_1"/>
    <property type="match status" value="1"/>
</dbReference>
<feature type="domain" description="Acyl-CoA oxidase/dehydrogenase middle" evidence="7">
    <location>
        <begin position="142"/>
        <end position="234"/>
    </location>
</feature>
<dbReference type="InterPro" id="IPR009100">
    <property type="entry name" value="AcylCoA_DH/oxidase_NM_dom_sf"/>
</dbReference>
<name>A0A381U705_9ZZZZ</name>
<keyword evidence="5" id="KW-0560">Oxidoreductase</keyword>
<dbReference type="InterPro" id="IPR037069">
    <property type="entry name" value="AcylCoA_DH/ox_N_sf"/>
</dbReference>
<dbReference type="PANTHER" id="PTHR43884:SF12">
    <property type="entry name" value="ISOVALERYL-COA DEHYDROGENASE, MITOCHONDRIAL-RELATED"/>
    <property type="match status" value="1"/>
</dbReference>
<reference evidence="10" key="1">
    <citation type="submission" date="2018-05" db="EMBL/GenBank/DDBJ databases">
        <authorList>
            <person name="Lanie J.A."/>
            <person name="Ng W.-L."/>
            <person name="Kazmierczak K.M."/>
            <person name="Andrzejewski T.M."/>
            <person name="Davidsen T.M."/>
            <person name="Wayne K.J."/>
            <person name="Tettelin H."/>
            <person name="Glass J.I."/>
            <person name="Rusch D."/>
            <person name="Podicherti R."/>
            <person name="Tsui H.-C.T."/>
            <person name="Winkler M.E."/>
        </authorList>
    </citation>
    <scope>NUCLEOTIDE SEQUENCE</scope>
</reference>
<keyword evidence="3" id="KW-0285">Flavoprotein</keyword>
<dbReference type="SUPFAM" id="SSF56645">
    <property type="entry name" value="Acyl-CoA dehydrogenase NM domain-like"/>
    <property type="match status" value="1"/>
</dbReference>
<dbReference type="Pfam" id="PF02771">
    <property type="entry name" value="Acyl-CoA_dh_N"/>
    <property type="match status" value="1"/>
</dbReference>
<dbReference type="FunFam" id="1.20.140.10:FF:000019">
    <property type="entry name" value="Acyl-CoA dehydrogenase"/>
    <property type="match status" value="1"/>
</dbReference>
<dbReference type="InterPro" id="IPR006089">
    <property type="entry name" value="Acyl-CoA_DH_CS"/>
</dbReference>
<evidence type="ECO:0008006" key="11">
    <source>
        <dbReference type="Google" id="ProtNLM"/>
    </source>
</evidence>
<feature type="domain" description="Acyl-CoA dehydrogenase/oxidase N-terminal" evidence="8">
    <location>
        <begin position="24"/>
        <end position="138"/>
    </location>
</feature>
<dbReference type="EMBL" id="UINC01005825">
    <property type="protein sequence ID" value="SVA23784.1"/>
    <property type="molecule type" value="Genomic_DNA"/>
</dbReference>
<dbReference type="Gene3D" id="1.20.140.10">
    <property type="entry name" value="Butyryl-CoA Dehydrogenase, subunit A, domain 3"/>
    <property type="match status" value="2"/>
</dbReference>
<dbReference type="InterPro" id="IPR006091">
    <property type="entry name" value="Acyl-CoA_Oxase/DH_mid-dom"/>
</dbReference>
<dbReference type="Gene3D" id="1.10.540.10">
    <property type="entry name" value="Acyl-CoA dehydrogenase/oxidase, N-terminal domain"/>
    <property type="match status" value="1"/>
</dbReference>
<evidence type="ECO:0000256" key="1">
    <source>
        <dbReference type="ARBA" id="ARBA00001974"/>
    </source>
</evidence>
<feature type="domain" description="Acyl-CoA dehydrogenase-like C-terminal" evidence="9">
    <location>
        <begin position="457"/>
        <end position="542"/>
    </location>
</feature>
<dbReference type="Pfam" id="PF02770">
    <property type="entry name" value="Acyl-CoA_dh_M"/>
    <property type="match status" value="1"/>
</dbReference>
<dbReference type="GO" id="GO:0003995">
    <property type="term" value="F:acyl-CoA dehydrogenase activity"/>
    <property type="evidence" value="ECO:0007669"/>
    <property type="project" value="InterPro"/>
</dbReference>
<evidence type="ECO:0000256" key="5">
    <source>
        <dbReference type="ARBA" id="ARBA00023002"/>
    </source>
</evidence>
<dbReference type="Gene3D" id="2.40.110.10">
    <property type="entry name" value="Butyryl-CoA Dehydrogenase, subunit A, domain 2"/>
    <property type="match status" value="1"/>
</dbReference>
<dbReference type="AlphaFoldDB" id="A0A381U705"/>
<accession>A0A381U705</accession>
<dbReference type="InterPro" id="IPR013786">
    <property type="entry name" value="AcylCoA_DH/ox_N"/>
</dbReference>
<dbReference type="PROSITE" id="PS00073">
    <property type="entry name" value="ACYL_COA_DH_2"/>
    <property type="match status" value="1"/>
</dbReference>
<evidence type="ECO:0000259" key="6">
    <source>
        <dbReference type="Pfam" id="PF00441"/>
    </source>
</evidence>
<evidence type="ECO:0000259" key="8">
    <source>
        <dbReference type="Pfam" id="PF02771"/>
    </source>
</evidence>
<evidence type="ECO:0000256" key="3">
    <source>
        <dbReference type="ARBA" id="ARBA00022630"/>
    </source>
</evidence>
<gene>
    <name evidence="10" type="ORF">METZ01_LOCUS76638</name>
</gene>
<dbReference type="FunFam" id="1.10.540.10:FF:000001">
    <property type="entry name" value="Very long-chain-specific acyl-CoA dehydrogenase, mitochondrial"/>
    <property type="match status" value="1"/>
</dbReference>
<dbReference type="Pfam" id="PF00441">
    <property type="entry name" value="Acyl-CoA_dh_1"/>
    <property type="match status" value="1"/>
</dbReference>
<evidence type="ECO:0000256" key="4">
    <source>
        <dbReference type="ARBA" id="ARBA00022827"/>
    </source>
</evidence>
<dbReference type="InterPro" id="IPR009075">
    <property type="entry name" value="AcylCo_DH/oxidase_C"/>
</dbReference>